<dbReference type="KEGG" id="anf:AQPE_4275"/>
<proteinExistence type="predicted"/>
<evidence type="ECO:0008006" key="3">
    <source>
        <dbReference type="Google" id="ProtNLM"/>
    </source>
</evidence>
<protein>
    <recommendedName>
        <fullName evidence="3">Outer membrane efflux protein</fullName>
    </recommendedName>
</protein>
<gene>
    <name evidence="1" type="ORF">AQPE_4275</name>
</gene>
<name>A0A5K7SFV0_9BACT</name>
<evidence type="ECO:0000313" key="1">
    <source>
        <dbReference type="EMBL" id="BBE20084.1"/>
    </source>
</evidence>
<dbReference type="EMBL" id="AP018694">
    <property type="protein sequence ID" value="BBE20084.1"/>
    <property type="molecule type" value="Genomic_DNA"/>
</dbReference>
<evidence type="ECO:0000313" key="2">
    <source>
        <dbReference type="Proteomes" id="UP001193389"/>
    </source>
</evidence>
<organism evidence="1 2">
    <name type="scientific">Aquipluma nitroreducens</name>
    <dbReference type="NCBI Taxonomy" id="2010828"/>
    <lineage>
        <taxon>Bacteria</taxon>
        <taxon>Pseudomonadati</taxon>
        <taxon>Bacteroidota</taxon>
        <taxon>Bacteroidia</taxon>
        <taxon>Marinilabiliales</taxon>
        <taxon>Prolixibacteraceae</taxon>
        <taxon>Aquipluma</taxon>
    </lineage>
</organism>
<keyword evidence="2" id="KW-1185">Reference proteome</keyword>
<sequence>MQYTLANQNIATVNDQIKLAKKIYNNTVLQNKQGMATITDLLLADNSLREAQQNYIVAMVNLRKAELEYKRVTGNLMAIKN</sequence>
<dbReference type="GO" id="GO:0015562">
    <property type="term" value="F:efflux transmembrane transporter activity"/>
    <property type="evidence" value="ECO:0007669"/>
    <property type="project" value="InterPro"/>
</dbReference>
<dbReference type="Proteomes" id="UP001193389">
    <property type="component" value="Chromosome"/>
</dbReference>
<dbReference type="SUPFAM" id="SSF56954">
    <property type="entry name" value="Outer membrane efflux proteins (OEP)"/>
    <property type="match status" value="1"/>
</dbReference>
<dbReference type="AlphaFoldDB" id="A0A5K7SFV0"/>
<reference evidence="1" key="1">
    <citation type="journal article" date="2020" name="Int. J. Syst. Evol. Microbiol.">
        <title>Aquipluma nitroreducens gen. nov. sp. nov., a novel facultatively anaerobic bacterium isolated from a freshwater lake.</title>
        <authorList>
            <person name="Watanabe M."/>
            <person name="Kojima H."/>
            <person name="Fukui M."/>
        </authorList>
    </citation>
    <scope>NUCLEOTIDE SEQUENCE</scope>
    <source>
        <strain evidence="1">MeG22</strain>
    </source>
</reference>
<dbReference type="Gene3D" id="1.20.1600.10">
    <property type="entry name" value="Outer membrane efflux proteins (OEP)"/>
    <property type="match status" value="1"/>
</dbReference>
<accession>A0A5K7SFV0</accession>